<feature type="signal peptide" evidence="3">
    <location>
        <begin position="1"/>
        <end position="23"/>
    </location>
</feature>
<dbReference type="InterPro" id="IPR029033">
    <property type="entry name" value="His_PPase_superfam"/>
</dbReference>
<comment type="similarity">
    <text evidence="1">Belongs to the histidine acid phosphatase family.</text>
</comment>
<proteinExistence type="inferred from homology"/>
<dbReference type="Gene3D" id="3.40.50.1240">
    <property type="entry name" value="Phosphoglycerate mutase-like"/>
    <property type="match status" value="1"/>
</dbReference>
<dbReference type="InterPro" id="IPR033379">
    <property type="entry name" value="Acid_Pase_AS"/>
</dbReference>
<dbReference type="CDD" id="cd07061">
    <property type="entry name" value="HP_HAP_like"/>
    <property type="match status" value="1"/>
</dbReference>
<dbReference type="PANTHER" id="PTHR11567">
    <property type="entry name" value="ACID PHOSPHATASE-RELATED"/>
    <property type="match status" value="1"/>
</dbReference>
<evidence type="ECO:0000256" key="2">
    <source>
        <dbReference type="ARBA" id="ARBA00022801"/>
    </source>
</evidence>
<dbReference type="GO" id="GO:0016791">
    <property type="term" value="F:phosphatase activity"/>
    <property type="evidence" value="ECO:0007669"/>
    <property type="project" value="TreeGrafter"/>
</dbReference>
<evidence type="ECO:0000256" key="3">
    <source>
        <dbReference type="SAM" id="SignalP"/>
    </source>
</evidence>
<dbReference type="EMBL" id="JAPEVG010000427">
    <property type="protein sequence ID" value="KAJ8462959.1"/>
    <property type="molecule type" value="Genomic_DNA"/>
</dbReference>
<dbReference type="Proteomes" id="UP001215151">
    <property type="component" value="Unassembled WGS sequence"/>
</dbReference>
<feature type="chain" id="PRO_5042062981" description="Phosphoglycerate mutase-like protein" evidence="3">
    <location>
        <begin position="24"/>
        <end position="528"/>
    </location>
</feature>
<keyword evidence="2" id="KW-0378">Hydrolase</keyword>
<dbReference type="PROSITE" id="PS00778">
    <property type="entry name" value="HIS_ACID_PHOSPHAT_2"/>
    <property type="match status" value="1"/>
</dbReference>
<evidence type="ECO:0000256" key="1">
    <source>
        <dbReference type="ARBA" id="ARBA00005375"/>
    </source>
</evidence>
<name>A0AAD7TLU8_9APHY</name>
<dbReference type="Pfam" id="PF00328">
    <property type="entry name" value="His_Phos_2"/>
    <property type="match status" value="1"/>
</dbReference>
<dbReference type="InterPro" id="IPR050645">
    <property type="entry name" value="Histidine_acid_phosphatase"/>
</dbReference>
<keyword evidence="5" id="KW-1185">Reference proteome</keyword>
<dbReference type="InterPro" id="IPR000560">
    <property type="entry name" value="His_Pase_clade-2"/>
</dbReference>
<organism evidence="4 5">
    <name type="scientific">Trametes cubensis</name>
    <dbReference type="NCBI Taxonomy" id="1111947"/>
    <lineage>
        <taxon>Eukaryota</taxon>
        <taxon>Fungi</taxon>
        <taxon>Dikarya</taxon>
        <taxon>Basidiomycota</taxon>
        <taxon>Agaricomycotina</taxon>
        <taxon>Agaricomycetes</taxon>
        <taxon>Polyporales</taxon>
        <taxon>Polyporaceae</taxon>
        <taxon>Trametes</taxon>
    </lineage>
</organism>
<evidence type="ECO:0000313" key="5">
    <source>
        <dbReference type="Proteomes" id="UP001215151"/>
    </source>
</evidence>
<evidence type="ECO:0008006" key="6">
    <source>
        <dbReference type="Google" id="ProtNLM"/>
    </source>
</evidence>
<dbReference type="PANTHER" id="PTHR11567:SF110">
    <property type="entry name" value="2-PHOSPHOXYLOSE PHOSPHATASE 1"/>
    <property type="match status" value="1"/>
</dbReference>
<accession>A0AAD7TLU8</accession>
<reference evidence="4" key="1">
    <citation type="submission" date="2022-11" db="EMBL/GenBank/DDBJ databases">
        <title>Genome Sequence of Cubamyces cubensis.</title>
        <authorList>
            <person name="Buettner E."/>
        </authorList>
    </citation>
    <scope>NUCLEOTIDE SEQUENCE</scope>
    <source>
        <strain evidence="4">MPL-01</strain>
    </source>
</reference>
<comment type="caution">
    <text evidence="4">The sequence shown here is derived from an EMBL/GenBank/DDBJ whole genome shotgun (WGS) entry which is preliminary data.</text>
</comment>
<keyword evidence="3" id="KW-0732">Signal</keyword>
<dbReference type="AlphaFoldDB" id="A0AAD7TLU8"/>
<gene>
    <name evidence="4" type="ORF">ONZ51_g10568</name>
</gene>
<sequence length="528" mass="58788">MFSFSLSSLLQLLYGSLLIHSYAYSIERADGETGMGLLGNRRADSAVKKGHVPLDVDGYPVAPPGLELEQVHIYVRHGERTPVGVRMADPPANIPEHWMFCNTARQFRAAVASATAEEGQDLPFPAVQTGPAVEELRARRIVERRDGTAALGECLLGELTDVGRESTYHFGASLRNLYVDRLKFLPEVVQSNDEIYLRSTNMPRTIESLQQITHGLYPMTKQAKDFVPLLRIRNGKDENLFGNTLSCKRLEFLQINFAHAAAAAWNTTLQPLDKKISKYIGGNPVRLDGKPRASGILDTIRASEAHGIQVPPEFKEKDVIDVIEKAVVTEWFAGAFTRLMPWSTRAKVYAQDRTEEVRRLGMGPLLSDLAAKMQAKAEKGDADPTKILIHSTHDTCLAGLANTLDIFDEKWPAFTAAVTFELFKKRSQSTAPASSWQNVLSLLGRSSEPTEHYVRVRYQNENKPLPLCAEEGKHLPGFPEFCTLAAFRERVKELTPSDWESECAYTPVNKQREREEAQAAAAMVIAKP</sequence>
<protein>
    <recommendedName>
        <fullName evidence="6">Phosphoglycerate mutase-like protein</fullName>
    </recommendedName>
</protein>
<dbReference type="SUPFAM" id="SSF53254">
    <property type="entry name" value="Phosphoglycerate mutase-like"/>
    <property type="match status" value="1"/>
</dbReference>
<evidence type="ECO:0000313" key="4">
    <source>
        <dbReference type="EMBL" id="KAJ8462959.1"/>
    </source>
</evidence>